<proteinExistence type="predicted"/>
<dbReference type="InterPro" id="IPR045058">
    <property type="entry name" value="GIMA/IAN/Toc"/>
</dbReference>
<feature type="compositionally biased region" description="Polar residues" evidence="3">
    <location>
        <begin position="8"/>
        <end position="18"/>
    </location>
</feature>
<dbReference type="PANTHER" id="PTHR10903:SF120">
    <property type="entry name" value="TRANSLOCASE OF CHLOROPLAST 159, CHLOROPLASTIC"/>
    <property type="match status" value="1"/>
</dbReference>
<dbReference type="InterPro" id="IPR027417">
    <property type="entry name" value="P-loop_NTPase"/>
</dbReference>
<evidence type="ECO:0000259" key="4">
    <source>
        <dbReference type="Pfam" id="PF04548"/>
    </source>
</evidence>
<dbReference type="GO" id="GO:0045036">
    <property type="term" value="P:protein targeting to chloroplast"/>
    <property type="evidence" value="ECO:0007669"/>
    <property type="project" value="TreeGrafter"/>
</dbReference>
<feature type="region of interest" description="Disordered" evidence="3">
    <location>
        <begin position="113"/>
        <end position="200"/>
    </location>
</feature>
<keyword evidence="1" id="KW-0547">Nucleotide-binding</keyword>
<feature type="region of interest" description="Disordered" evidence="3">
    <location>
        <begin position="1"/>
        <end position="100"/>
    </location>
</feature>
<dbReference type="EMBL" id="BKCJ010422333">
    <property type="protein sequence ID" value="GFA42858.1"/>
    <property type="molecule type" value="Genomic_DNA"/>
</dbReference>
<dbReference type="GO" id="GO:0009707">
    <property type="term" value="C:chloroplast outer membrane"/>
    <property type="evidence" value="ECO:0007669"/>
    <property type="project" value="TreeGrafter"/>
</dbReference>
<feature type="domain" description="AIG1-type G" evidence="4">
    <location>
        <begin position="721"/>
        <end position="784"/>
    </location>
</feature>
<feature type="region of interest" description="Disordered" evidence="3">
    <location>
        <begin position="416"/>
        <end position="444"/>
    </location>
</feature>
<dbReference type="Pfam" id="PF04548">
    <property type="entry name" value="AIG1"/>
    <property type="match status" value="1"/>
</dbReference>
<dbReference type="GO" id="GO:0005525">
    <property type="term" value="F:GTP binding"/>
    <property type="evidence" value="ECO:0007669"/>
    <property type="project" value="UniProtKB-KW"/>
</dbReference>
<dbReference type="AlphaFoldDB" id="A0A699JM59"/>
<accession>A0A699JM59</accession>
<feature type="compositionally biased region" description="Basic and acidic residues" evidence="3">
    <location>
        <begin position="424"/>
        <end position="441"/>
    </location>
</feature>
<dbReference type="SUPFAM" id="SSF52540">
    <property type="entry name" value="P-loop containing nucleoside triphosphate hydrolases"/>
    <property type="match status" value="1"/>
</dbReference>
<protein>
    <submittedName>
        <fullName evidence="5">AIG1-like protein</fullName>
    </submittedName>
</protein>
<organism evidence="5">
    <name type="scientific">Tanacetum cinerariifolium</name>
    <name type="common">Dalmatian daisy</name>
    <name type="synonym">Chrysanthemum cinerariifolium</name>
    <dbReference type="NCBI Taxonomy" id="118510"/>
    <lineage>
        <taxon>Eukaryota</taxon>
        <taxon>Viridiplantae</taxon>
        <taxon>Streptophyta</taxon>
        <taxon>Embryophyta</taxon>
        <taxon>Tracheophyta</taxon>
        <taxon>Spermatophyta</taxon>
        <taxon>Magnoliopsida</taxon>
        <taxon>eudicotyledons</taxon>
        <taxon>Gunneridae</taxon>
        <taxon>Pentapetalae</taxon>
        <taxon>asterids</taxon>
        <taxon>campanulids</taxon>
        <taxon>Asterales</taxon>
        <taxon>Asteraceae</taxon>
        <taxon>Asteroideae</taxon>
        <taxon>Anthemideae</taxon>
        <taxon>Anthemidinae</taxon>
        <taxon>Tanacetum</taxon>
    </lineage>
</organism>
<evidence type="ECO:0000256" key="3">
    <source>
        <dbReference type="SAM" id="MobiDB-lite"/>
    </source>
</evidence>
<dbReference type="InterPro" id="IPR006703">
    <property type="entry name" value="G_AIG1"/>
</dbReference>
<feature type="compositionally biased region" description="Basic and acidic residues" evidence="3">
    <location>
        <begin position="168"/>
        <end position="200"/>
    </location>
</feature>
<feature type="region of interest" description="Disordered" evidence="3">
    <location>
        <begin position="621"/>
        <end position="646"/>
    </location>
</feature>
<feature type="compositionally biased region" description="Acidic residues" evidence="3">
    <location>
        <begin position="554"/>
        <end position="566"/>
    </location>
</feature>
<feature type="compositionally biased region" description="Acidic residues" evidence="3">
    <location>
        <begin position="488"/>
        <end position="511"/>
    </location>
</feature>
<keyword evidence="2" id="KW-0342">GTP-binding</keyword>
<reference evidence="5" key="1">
    <citation type="journal article" date="2019" name="Sci. Rep.">
        <title>Draft genome of Tanacetum cinerariifolium, the natural source of mosquito coil.</title>
        <authorList>
            <person name="Yamashiro T."/>
            <person name="Shiraishi A."/>
            <person name="Satake H."/>
            <person name="Nakayama K."/>
        </authorList>
    </citation>
    <scope>NUCLEOTIDE SEQUENCE</scope>
</reference>
<feature type="compositionally biased region" description="Basic and acidic residues" evidence="3">
    <location>
        <begin position="70"/>
        <end position="91"/>
    </location>
</feature>
<evidence type="ECO:0000256" key="1">
    <source>
        <dbReference type="ARBA" id="ARBA00022741"/>
    </source>
</evidence>
<sequence>MDSKDDITSLSGSSNTLNDNKKTVNIVDTDDENEGFASGQDEPFETDTYNSLLPLVKDTNVKDDVEETFSEAKPDLDDDENQPKISDKVQENVESNKLGEKILDKVVESDKLESKNLEDKVVESDKLESKNPEDKVVESDKLESKNPEDKVVENVENDKLGSDNVAENESKILDEVVKSSEGDKVVESDKLGENLSESKEGEVVVENGVKVTNEGDSVVEDIKVDVATADSGVAVVIKKPDEVVDKVVDEVEEEDDDEDEDVLLVGGPDDDEEEEVVGGDDDDVKVTEKTVVESPKVESDVKVVESRDLGFDGVSDVNVTPEGDSVVESMDVDLAKPGLAGVAVKDVKGTSEEDSVVEAVDVDLPVAGVAGVAVVMKTEEEGGDLAVDDAEKMDRVLEEVVDKEVVGVTDGKFSPLGDVEVEDSSNKNKPIAEPEVEKVVDSEGVENASATFKMTVGDAEDMSVAGLEDVASQATDDNGPADKFVLEEAAEKDDDNEEGYDGTPSDEEETDGVVFGSSEAAKQFMEELEGGSSNTGGENSQDRSQMMDGQIVTDSDEEDDDDEEDGKEIFDSAALAALLKAAADGGTEGGNITFSSQDGSRLFSVERPQGLGPALQAMRAAPRPPRSSMFNGSALPVTETDPNLTEEERKKLEKLQAIRVKFLRLIQRLGLSTDESVAAQVLYRLALVGGRQTGQAFSLDAAKQKAAELEAEGSDDLDFGLNILVIGKAGVGKSATINSIFGEDKTSISAFQPATGSVKEISGMVGGVPIRVFDTPGLKSSIMEQGYNRSVLASAKKFTKKNPP</sequence>
<dbReference type="PANTHER" id="PTHR10903">
    <property type="entry name" value="GTPASE, IMAP FAMILY MEMBER-RELATED"/>
    <property type="match status" value="1"/>
</dbReference>
<evidence type="ECO:0000313" key="5">
    <source>
        <dbReference type="EMBL" id="GFA42858.1"/>
    </source>
</evidence>
<dbReference type="Gene3D" id="3.40.50.300">
    <property type="entry name" value="P-loop containing nucleotide triphosphate hydrolases"/>
    <property type="match status" value="1"/>
</dbReference>
<feature type="compositionally biased region" description="Low complexity" evidence="3">
    <location>
        <begin position="530"/>
        <end position="539"/>
    </location>
</feature>
<gene>
    <name evidence="5" type="ORF">Tci_614830</name>
</gene>
<comment type="caution">
    <text evidence="5">The sequence shown here is derived from an EMBL/GenBank/DDBJ whole genome shotgun (WGS) entry which is preliminary data.</text>
</comment>
<feature type="region of interest" description="Disordered" evidence="3">
    <location>
        <begin position="464"/>
        <end position="567"/>
    </location>
</feature>
<evidence type="ECO:0000256" key="2">
    <source>
        <dbReference type="ARBA" id="ARBA00023134"/>
    </source>
</evidence>
<feature type="region of interest" description="Disordered" evidence="3">
    <location>
        <begin position="251"/>
        <end position="282"/>
    </location>
</feature>
<feature type="non-terminal residue" evidence="5">
    <location>
        <position position="804"/>
    </location>
</feature>
<name>A0A699JM59_TANCI</name>
<feature type="compositionally biased region" description="Basic and acidic residues" evidence="3">
    <location>
        <begin position="113"/>
        <end position="161"/>
    </location>
</feature>